<organism evidence="3 4">
    <name type="scientific">Candidatus Fimiplasma intestinipullorum</name>
    <dbReference type="NCBI Taxonomy" id="2840825"/>
    <lineage>
        <taxon>Bacteria</taxon>
        <taxon>Bacillati</taxon>
        <taxon>Bacillota</taxon>
        <taxon>Clostridia</taxon>
        <taxon>Eubacteriales</taxon>
        <taxon>Candidatus Fimiplasma</taxon>
    </lineage>
</organism>
<dbReference type="EMBL" id="DVMJ01000005">
    <property type="protein sequence ID" value="HIU12577.1"/>
    <property type="molecule type" value="Genomic_DNA"/>
</dbReference>
<keyword evidence="2" id="KW-0472">Membrane</keyword>
<proteinExistence type="predicted"/>
<reference evidence="3" key="2">
    <citation type="journal article" date="2021" name="PeerJ">
        <title>Extensive microbial diversity within the chicken gut microbiome revealed by metagenomics and culture.</title>
        <authorList>
            <person name="Gilroy R."/>
            <person name="Ravi A."/>
            <person name="Getino M."/>
            <person name="Pursley I."/>
            <person name="Horton D.L."/>
            <person name="Alikhan N.F."/>
            <person name="Baker D."/>
            <person name="Gharbi K."/>
            <person name="Hall N."/>
            <person name="Watson M."/>
            <person name="Adriaenssens E.M."/>
            <person name="Foster-Nyarko E."/>
            <person name="Jarju S."/>
            <person name="Secka A."/>
            <person name="Antonio M."/>
            <person name="Oren A."/>
            <person name="Chaudhuri R.R."/>
            <person name="La Ragione R."/>
            <person name="Hildebrand F."/>
            <person name="Pallen M.J."/>
        </authorList>
    </citation>
    <scope>NUCLEOTIDE SEQUENCE</scope>
    <source>
        <strain evidence="3">CHK195-11698</strain>
    </source>
</reference>
<protein>
    <submittedName>
        <fullName evidence="3">MFS transporter</fullName>
    </submittedName>
</protein>
<evidence type="ECO:0000313" key="4">
    <source>
        <dbReference type="Proteomes" id="UP000824175"/>
    </source>
</evidence>
<dbReference type="GO" id="GO:0022857">
    <property type="term" value="F:transmembrane transporter activity"/>
    <property type="evidence" value="ECO:0007669"/>
    <property type="project" value="InterPro"/>
</dbReference>
<feature type="transmembrane region" description="Helical" evidence="2">
    <location>
        <begin position="16"/>
        <end position="38"/>
    </location>
</feature>
<dbReference type="Gene3D" id="1.20.1250.20">
    <property type="entry name" value="MFS general substrate transporter like domains"/>
    <property type="match status" value="1"/>
</dbReference>
<dbReference type="Proteomes" id="UP000824175">
    <property type="component" value="Unassembled WGS sequence"/>
</dbReference>
<dbReference type="AlphaFoldDB" id="A0A9D1HMS2"/>
<name>A0A9D1HMS2_9FIRM</name>
<comment type="caution">
    <text evidence="3">The sequence shown here is derived from an EMBL/GenBank/DDBJ whole genome shotgun (WGS) entry which is preliminary data.</text>
</comment>
<evidence type="ECO:0000256" key="2">
    <source>
        <dbReference type="SAM" id="Phobius"/>
    </source>
</evidence>
<sequence length="79" mass="8090">MITVYLAGESLSTSEISLVTSASSLFAIVTQPICGLIADKIQSPKIVSIGCGALAICTGIAFASTHAFILLFLLNGLDS</sequence>
<dbReference type="InterPro" id="IPR036259">
    <property type="entry name" value="MFS_trans_sf"/>
</dbReference>
<evidence type="ECO:0000256" key="1">
    <source>
        <dbReference type="ARBA" id="ARBA00004651"/>
    </source>
</evidence>
<feature type="transmembrane region" description="Helical" evidence="2">
    <location>
        <begin position="50"/>
        <end position="74"/>
    </location>
</feature>
<dbReference type="InterPro" id="IPR011701">
    <property type="entry name" value="MFS"/>
</dbReference>
<gene>
    <name evidence="3" type="ORF">IAD15_00670</name>
</gene>
<evidence type="ECO:0000313" key="3">
    <source>
        <dbReference type="EMBL" id="HIU12577.1"/>
    </source>
</evidence>
<reference evidence="3" key="1">
    <citation type="submission" date="2020-10" db="EMBL/GenBank/DDBJ databases">
        <authorList>
            <person name="Gilroy R."/>
        </authorList>
    </citation>
    <scope>NUCLEOTIDE SEQUENCE</scope>
    <source>
        <strain evidence="3">CHK195-11698</strain>
    </source>
</reference>
<keyword evidence="2" id="KW-1133">Transmembrane helix</keyword>
<dbReference type="Pfam" id="PF07690">
    <property type="entry name" value="MFS_1"/>
    <property type="match status" value="1"/>
</dbReference>
<dbReference type="GO" id="GO:0005886">
    <property type="term" value="C:plasma membrane"/>
    <property type="evidence" value="ECO:0007669"/>
    <property type="project" value="UniProtKB-SubCell"/>
</dbReference>
<keyword evidence="2" id="KW-0812">Transmembrane</keyword>
<accession>A0A9D1HMS2</accession>
<dbReference type="SUPFAM" id="SSF103473">
    <property type="entry name" value="MFS general substrate transporter"/>
    <property type="match status" value="1"/>
</dbReference>
<comment type="subcellular location">
    <subcellularLocation>
        <location evidence="1">Cell membrane</location>
        <topology evidence="1">Multi-pass membrane protein</topology>
    </subcellularLocation>
</comment>